<evidence type="ECO:0000256" key="1">
    <source>
        <dbReference type="SAM" id="MobiDB-lite"/>
    </source>
</evidence>
<dbReference type="InterPro" id="IPR036390">
    <property type="entry name" value="WH_DNA-bd_sf"/>
</dbReference>
<dbReference type="PROSITE" id="PS01332">
    <property type="entry name" value="HTH_RRF2_1"/>
    <property type="match status" value="1"/>
</dbReference>
<dbReference type="InterPro" id="IPR030489">
    <property type="entry name" value="TR_Rrf2-type_CS"/>
</dbReference>
<organism evidence="2 3">
    <name type="scientific">Eiseniibacteriota bacterium</name>
    <dbReference type="NCBI Taxonomy" id="2212470"/>
    <lineage>
        <taxon>Bacteria</taxon>
        <taxon>Candidatus Eiseniibacteriota</taxon>
    </lineage>
</organism>
<comment type="caution">
    <text evidence="2">The sequence shown here is derived from an EMBL/GenBank/DDBJ whole genome shotgun (WGS) entry which is preliminary data.</text>
</comment>
<evidence type="ECO:0000313" key="2">
    <source>
        <dbReference type="EMBL" id="MBM3318344.1"/>
    </source>
</evidence>
<dbReference type="Proteomes" id="UP000748308">
    <property type="component" value="Unassembled WGS sequence"/>
</dbReference>
<accession>A0A938BMT1</accession>
<evidence type="ECO:0000313" key="3">
    <source>
        <dbReference type="Proteomes" id="UP000748308"/>
    </source>
</evidence>
<dbReference type="AlphaFoldDB" id="A0A938BMT1"/>
<reference evidence="2" key="1">
    <citation type="submission" date="2019-03" db="EMBL/GenBank/DDBJ databases">
        <title>Lake Tanganyika Metagenome-Assembled Genomes (MAGs).</title>
        <authorList>
            <person name="Tran P."/>
        </authorList>
    </citation>
    <scope>NUCLEOTIDE SEQUENCE</scope>
    <source>
        <strain evidence="2">M_DeepCast_400m_m2_100</strain>
    </source>
</reference>
<dbReference type="Pfam" id="PF02082">
    <property type="entry name" value="Rrf2"/>
    <property type="match status" value="1"/>
</dbReference>
<dbReference type="SUPFAM" id="SSF46785">
    <property type="entry name" value="Winged helix' DNA-binding domain"/>
    <property type="match status" value="1"/>
</dbReference>
<dbReference type="PANTHER" id="PTHR33221:SF15">
    <property type="entry name" value="HTH-TYPE TRANSCRIPTIONAL REGULATOR YWGB-RELATED"/>
    <property type="match status" value="1"/>
</dbReference>
<dbReference type="GO" id="GO:0005829">
    <property type="term" value="C:cytosol"/>
    <property type="evidence" value="ECO:0007669"/>
    <property type="project" value="TreeGrafter"/>
</dbReference>
<dbReference type="GO" id="GO:0003700">
    <property type="term" value="F:DNA-binding transcription factor activity"/>
    <property type="evidence" value="ECO:0007669"/>
    <property type="project" value="TreeGrafter"/>
</dbReference>
<dbReference type="NCBIfam" id="TIGR00738">
    <property type="entry name" value="rrf2_super"/>
    <property type="match status" value="1"/>
</dbReference>
<dbReference type="PROSITE" id="PS51197">
    <property type="entry name" value="HTH_RRF2_2"/>
    <property type="match status" value="1"/>
</dbReference>
<feature type="region of interest" description="Disordered" evidence="1">
    <location>
        <begin position="140"/>
        <end position="169"/>
    </location>
</feature>
<proteinExistence type="predicted"/>
<name>A0A938BMT1_UNCEI</name>
<protein>
    <submittedName>
        <fullName evidence="2">Rrf2 family transcriptional regulator</fullName>
    </submittedName>
</protein>
<dbReference type="PANTHER" id="PTHR33221">
    <property type="entry name" value="WINGED HELIX-TURN-HELIX TRANSCRIPTIONAL REGULATOR, RRF2 FAMILY"/>
    <property type="match status" value="1"/>
</dbReference>
<sequence>MPIHVTTKGCYGLRAMIELALPREEETLSVLELSRRLAVSGKYLHALLGALKNGGLVRSRQGCRGGYRLARKPGDIRLGEILYALEGPLRLRECVADGDACARSRDCVTRLLWAELGREIEASLDRLTLAGIARRARRTCRESAPPPRARVAVVRPGGGPRPGPGDRRR</sequence>
<dbReference type="EMBL" id="VGIY01000329">
    <property type="protein sequence ID" value="MBM3318344.1"/>
    <property type="molecule type" value="Genomic_DNA"/>
</dbReference>
<dbReference type="InterPro" id="IPR036388">
    <property type="entry name" value="WH-like_DNA-bd_sf"/>
</dbReference>
<dbReference type="Gene3D" id="1.10.10.10">
    <property type="entry name" value="Winged helix-like DNA-binding domain superfamily/Winged helix DNA-binding domain"/>
    <property type="match status" value="1"/>
</dbReference>
<dbReference type="InterPro" id="IPR000944">
    <property type="entry name" value="Tscrpt_reg_Rrf2"/>
</dbReference>
<gene>
    <name evidence="2" type="ORF">FJY75_10890</name>
</gene>